<gene>
    <name evidence="1" type="ORF">ILEXP_LOCUS23897</name>
</gene>
<comment type="caution">
    <text evidence="1">The sequence shown here is derived from an EMBL/GenBank/DDBJ whole genome shotgun (WGS) entry which is preliminary data.</text>
</comment>
<name>A0ABC8SF79_9AQUA</name>
<evidence type="ECO:0000313" key="2">
    <source>
        <dbReference type="Proteomes" id="UP001642360"/>
    </source>
</evidence>
<accession>A0ABC8SF79</accession>
<dbReference type="Proteomes" id="UP001642360">
    <property type="component" value="Unassembled WGS sequence"/>
</dbReference>
<organism evidence="1 2">
    <name type="scientific">Ilex paraguariensis</name>
    <name type="common">yerba mate</name>
    <dbReference type="NCBI Taxonomy" id="185542"/>
    <lineage>
        <taxon>Eukaryota</taxon>
        <taxon>Viridiplantae</taxon>
        <taxon>Streptophyta</taxon>
        <taxon>Embryophyta</taxon>
        <taxon>Tracheophyta</taxon>
        <taxon>Spermatophyta</taxon>
        <taxon>Magnoliopsida</taxon>
        <taxon>eudicotyledons</taxon>
        <taxon>Gunneridae</taxon>
        <taxon>Pentapetalae</taxon>
        <taxon>asterids</taxon>
        <taxon>campanulids</taxon>
        <taxon>Aquifoliales</taxon>
        <taxon>Aquifoliaceae</taxon>
        <taxon>Ilex</taxon>
    </lineage>
</organism>
<dbReference type="EMBL" id="CAUOFW020002713">
    <property type="protein sequence ID" value="CAK9155485.1"/>
    <property type="molecule type" value="Genomic_DNA"/>
</dbReference>
<proteinExistence type="predicted"/>
<keyword evidence="2" id="KW-1185">Reference proteome</keyword>
<sequence>MEQQNTTNSPLRDLDEFYADERSHFIPLCSLVTSTSICISSIVRIDALQGKVFELEERGHLLEKGNAAGKLKSPG</sequence>
<protein>
    <submittedName>
        <fullName evidence="1">Uncharacterized protein</fullName>
    </submittedName>
</protein>
<dbReference type="AlphaFoldDB" id="A0ABC8SF79"/>
<reference evidence="1 2" key="1">
    <citation type="submission" date="2024-02" db="EMBL/GenBank/DDBJ databases">
        <authorList>
            <person name="Vignale AGUSTIN F."/>
            <person name="Sosa J E."/>
            <person name="Modenutti C."/>
        </authorList>
    </citation>
    <scope>NUCLEOTIDE SEQUENCE [LARGE SCALE GENOMIC DNA]</scope>
</reference>
<evidence type="ECO:0000313" key="1">
    <source>
        <dbReference type="EMBL" id="CAK9155485.1"/>
    </source>
</evidence>